<dbReference type="InterPro" id="IPR044925">
    <property type="entry name" value="His-Me_finger_sf"/>
</dbReference>
<evidence type="ECO:0000256" key="2">
    <source>
        <dbReference type="SAM" id="MobiDB-lite"/>
    </source>
</evidence>
<dbReference type="InterPro" id="IPR023211">
    <property type="entry name" value="DNA_pol_palm_dom_sf"/>
</dbReference>
<evidence type="ECO:0000313" key="5">
    <source>
        <dbReference type="Proteomes" id="UP001159042"/>
    </source>
</evidence>
<dbReference type="EMBL" id="JANEYG010000196">
    <property type="protein sequence ID" value="KAJ8911387.1"/>
    <property type="molecule type" value="Genomic_DNA"/>
</dbReference>
<dbReference type="PANTHER" id="PTHR31511">
    <property type="entry name" value="PROTEIN CBG23764"/>
    <property type="match status" value="1"/>
</dbReference>
<name>A0AAV8VB44_9CUCU</name>
<comment type="caution">
    <text evidence="4">The sequence shown here is derived from an EMBL/GenBank/DDBJ whole genome shotgun (WGS) entry which is preliminary data.</text>
</comment>
<dbReference type="PROSITE" id="PS50157">
    <property type="entry name" value="ZINC_FINGER_C2H2_2"/>
    <property type="match status" value="2"/>
</dbReference>
<dbReference type="SUPFAM" id="SSF54060">
    <property type="entry name" value="His-Me finger endonucleases"/>
    <property type="match status" value="1"/>
</dbReference>
<evidence type="ECO:0000259" key="3">
    <source>
        <dbReference type="PROSITE" id="PS50157"/>
    </source>
</evidence>
<dbReference type="PANTHER" id="PTHR31511:SF12">
    <property type="entry name" value="RHO TERMINATION FACTOR N-TERMINAL DOMAIN-CONTAINING PROTEIN"/>
    <property type="match status" value="1"/>
</dbReference>
<protein>
    <recommendedName>
        <fullName evidence="3">C2H2-type domain-containing protein</fullName>
    </recommendedName>
</protein>
<proteinExistence type="predicted"/>
<dbReference type="GO" id="GO:0071897">
    <property type="term" value="P:DNA biosynthetic process"/>
    <property type="evidence" value="ECO:0007669"/>
    <property type="project" value="UniProtKB-ARBA"/>
</dbReference>
<keyword evidence="5" id="KW-1185">Reference proteome</keyword>
<gene>
    <name evidence="4" type="ORF">NQ315_013522</name>
</gene>
<accession>A0AAV8VB44</accession>
<dbReference type="GO" id="GO:0003676">
    <property type="term" value="F:nucleic acid binding"/>
    <property type="evidence" value="ECO:0007669"/>
    <property type="project" value="InterPro"/>
</dbReference>
<reference evidence="4 5" key="1">
    <citation type="journal article" date="2023" name="Insect Mol. Biol.">
        <title>Genome sequencing provides insights into the evolution of gene families encoding plant cell wall-degrading enzymes in longhorned beetles.</title>
        <authorList>
            <person name="Shin N.R."/>
            <person name="Okamura Y."/>
            <person name="Kirsch R."/>
            <person name="Pauchet Y."/>
        </authorList>
    </citation>
    <scope>NUCLEOTIDE SEQUENCE [LARGE SCALE GENOMIC DNA]</scope>
    <source>
        <strain evidence="4">EAD_L_NR</strain>
    </source>
</reference>
<evidence type="ECO:0000313" key="4">
    <source>
        <dbReference type="EMBL" id="KAJ8911387.1"/>
    </source>
</evidence>
<sequence>MSGDGIAWGTTLNRSIALKFVALTSGSFFSNKGKCVKMAHLCGKCGKSFTRESSLKRHINQSCGGVSGEPAAKRARPSTSTGASASETSSVGFNSQPGSSGVTQSRPSATGGASGSNIRQIFCQCCNKAVQVSNEVAHRRTLEHRTNACVDLMPGIQLTESAFRGRIASYRVHSDHQQTDFNSFFESIRHRFINLMQEVLRTHTVVKANVELFGRYIIQTGESQEDLIDIKCFNTTNQVINSSMDLDEVLNMFKDILLNQASEFQERDSGWALEQIMYMEVNINKHAPMGGSSYIKLPKFIENKKAIINVHNQDQHCFLWAIISAMFPARSRTNEVSSYPHYSTVFDTTGMSFPYRLRDIPRFESKYNISINVYGLERKFDNNKITYDVVGPLYYSQNKLGDHINLLLITDDNGNSHYCWIKNLSRLVSSQINSTTYKKYFCDGCLSRFTSESLLQRHQMHDCNHVRTDIPSAEKRKDKCGNFVPGNILKFENYEKQMEVPFVVYADFESVLKPVDTCEPNPKNSYTYKTYRHEPYSFAYLIKCSFDDSATKFELYRGADAARVFVSKLESDVIQIYDKYLKHIKFMNPLSKEEQEQFDRATNCGICEKPFGVGESKAKDHDHLTGKFRFAAHLNCNLNYKLPGFIPIISHNMAGYDSHMFIRELFSDKSNVDVLAQSKEKYISFTKHLHVGNYVDKDGISKKRMLKLRFVDSFKFMASSLQALGGNLNPDLFFETKKHFPDQRKFELMRQKGVFPYNFVDSLDKLDYDRLPSKREFYDKLNDEAISELDYRRAQKVWDLFNCQSLGEYSDIYLRSDVLLLCDIFQNFRNICFETYKLDPAQYFTAPGLAWDAMLKLTKVNLELLTDIDMIHMLKKGIRGGISQCTERKHIANNMFLPNYNSEEPSSFITYLDATNLYRHSMSQPLPTGGFTWVNESGIKNFDVMEVSDESRYGFILEVDVDYPEELHDKHTDLPFLAENIQAIKNGLILKKIHRVLKFEQSRWLKQYIDLNTQMKNRASNKFEKDFYKLMNNSVFGKTMENVDNRKDIKLCTHWENIGQKTGASSLIAQPHFKTCSIFSENLVAIHLGKQSVMYNKPIYIGFSILELSKTVLYGFYYDVIKKHFEDKASLLYTDTDSLILKIYTDNFYKFIGENLDEFDTSNYKPGNKFNVPINLSVLGKMKDEFPADPIVCFYGTGAKAYYVKSVSDEIKKAKGVKQNVIKKHLTIDDYSTVVEKGGVLLRKMSTFTTTLHDMFTEMKNKVALSHKDDKRYIIPNTCKTLAWGHSDIPFYETSPTQNLEYLLRAYDELCGNDV</sequence>
<dbReference type="GO" id="GO:0042575">
    <property type="term" value="C:DNA polymerase complex"/>
    <property type="evidence" value="ECO:0007669"/>
    <property type="project" value="UniProtKB-ARBA"/>
</dbReference>
<dbReference type="InterPro" id="IPR036397">
    <property type="entry name" value="RNaseH_sf"/>
</dbReference>
<dbReference type="InterPro" id="IPR013087">
    <property type="entry name" value="Znf_C2H2_type"/>
</dbReference>
<dbReference type="Gene3D" id="3.90.1600.10">
    <property type="entry name" value="Palm domain of DNA polymerase"/>
    <property type="match status" value="1"/>
</dbReference>
<dbReference type="GO" id="GO:0008270">
    <property type="term" value="F:zinc ion binding"/>
    <property type="evidence" value="ECO:0007669"/>
    <property type="project" value="UniProtKB-KW"/>
</dbReference>
<organism evidence="4 5">
    <name type="scientific">Exocentrus adspersus</name>
    <dbReference type="NCBI Taxonomy" id="1586481"/>
    <lineage>
        <taxon>Eukaryota</taxon>
        <taxon>Metazoa</taxon>
        <taxon>Ecdysozoa</taxon>
        <taxon>Arthropoda</taxon>
        <taxon>Hexapoda</taxon>
        <taxon>Insecta</taxon>
        <taxon>Pterygota</taxon>
        <taxon>Neoptera</taxon>
        <taxon>Endopterygota</taxon>
        <taxon>Coleoptera</taxon>
        <taxon>Polyphaga</taxon>
        <taxon>Cucujiformia</taxon>
        <taxon>Chrysomeloidea</taxon>
        <taxon>Cerambycidae</taxon>
        <taxon>Lamiinae</taxon>
        <taxon>Acanthocinini</taxon>
        <taxon>Exocentrus</taxon>
    </lineage>
</organism>
<dbReference type="InterPro" id="IPR043502">
    <property type="entry name" value="DNA/RNA_pol_sf"/>
</dbReference>
<feature type="compositionally biased region" description="Low complexity" evidence="2">
    <location>
        <begin position="78"/>
        <end position="90"/>
    </location>
</feature>
<dbReference type="InterPro" id="IPR012337">
    <property type="entry name" value="RNaseH-like_sf"/>
</dbReference>
<dbReference type="SUPFAM" id="SSF53098">
    <property type="entry name" value="Ribonuclease H-like"/>
    <property type="match status" value="1"/>
</dbReference>
<feature type="region of interest" description="Disordered" evidence="2">
    <location>
        <begin position="61"/>
        <end position="113"/>
    </location>
</feature>
<feature type="compositionally biased region" description="Polar residues" evidence="2">
    <location>
        <begin position="91"/>
        <end position="108"/>
    </location>
</feature>
<feature type="domain" description="C2H2-type" evidence="3">
    <location>
        <begin position="40"/>
        <end position="71"/>
    </location>
</feature>
<keyword evidence="1" id="KW-0862">Zinc</keyword>
<dbReference type="Gene3D" id="3.30.420.10">
    <property type="entry name" value="Ribonuclease H-like superfamily/Ribonuclease H"/>
    <property type="match status" value="1"/>
</dbReference>
<keyword evidence="1" id="KW-0863">Zinc-finger</keyword>
<dbReference type="Proteomes" id="UP001159042">
    <property type="component" value="Unassembled WGS sequence"/>
</dbReference>
<keyword evidence="1" id="KW-0479">Metal-binding</keyword>
<feature type="domain" description="C2H2-type" evidence="3">
    <location>
        <begin position="440"/>
        <end position="470"/>
    </location>
</feature>
<dbReference type="SUPFAM" id="SSF56672">
    <property type="entry name" value="DNA/RNA polymerases"/>
    <property type="match status" value="1"/>
</dbReference>
<evidence type="ECO:0000256" key="1">
    <source>
        <dbReference type="PROSITE-ProRule" id="PRU00042"/>
    </source>
</evidence>